<name>A0A4Q9MH60_9APHY</name>
<gene>
    <name evidence="2" type="ORF">BD311DRAFT_866577</name>
</gene>
<feature type="compositionally biased region" description="Low complexity" evidence="1">
    <location>
        <begin position="42"/>
        <end position="62"/>
    </location>
</feature>
<organism evidence="2">
    <name type="scientific">Dichomitus squalens</name>
    <dbReference type="NCBI Taxonomy" id="114155"/>
    <lineage>
        <taxon>Eukaryota</taxon>
        <taxon>Fungi</taxon>
        <taxon>Dikarya</taxon>
        <taxon>Basidiomycota</taxon>
        <taxon>Agaricomycotina</taxon>
        <taxon>Agaricomycetes</taxon>
        <taxon>Polyporales</taxon>
        <taxon>Polyporaceae</taxon>
        <taxon>Dichomitus</taxon>
    </lineage>
</organism>
<evidence type="ECO:0000313" key="2">
    <source>
        <dbReference type="EMBL" id="TBU26719.1"/>
    </source>
</evidence>
<dbReference type="Proteomes" id="UP000292957">
    <property type="component" value="Unassembled WGS sequence"/>
</dbReference>
<feature type="region of interest" description="Disordered" evidence="1">
    <location>
        <begin position="1"/>
        <end position="65"/>
    </location>
</feature>
<dbReference type="EMBL" id="ML143441">
    <property type="protein sequence ID" value="TBU26719.1"/>
    <property type="molecule type" value="Genomic_DNA"/>
</dbReference>
<accession>A0A4Q9MH60</accession>
<dbReference type="AlphaFoldDB" id="A0A4Q9MH60"/>
<protein>
    <submittedName>
        <fullName evidence="2">Uncharacterized protein</fullName>
    </submittedName>
</protein>
<evidence type="ECO:0000256" key="1">
    <source>
        <dbReference type="SAM" id="MobiDB-lite"/>
    </source>
</evidence>
<dbReference type="OrthoDB" id="2959034at2759"/>
<proteinExistence type="predicted"/>
<sequence length="431" mass="46530">MIVDKSQLPGDEVEIPGDAPPSYDALEGVPPAATAGDAKAGPSNQPLSSPSSSFASYPPSVGHGRGRGIKRGGSAWFNFGPSGRAAREVRTTVLGLLRDLVKHTDWNGAFGVLESCADACRSYDLSLSSLLQEPSVEGHTPIYWAIINRPSPPESDGPDLVSALLSHAAPLTDATVDEIRLACLHTSDHTLFQELRRSPAFSPLTGTEEILLGRSVPVDDVNVEDVTEDEGAFVAKFRIPLFQKRMRISGSIRLEFIAKGRLWELSFIVAAKEYDKRFGHRHFKAGSWVIRLGLLPHSPPTCIDSRLVIEDPRSRGQDALQQPATPSSYAGLPTSLSEAVMAGDDDPATLASLSSLTPRPRPRVELRLETREQLVAPRQWEQGSQIVMALEESALANSLQYNGCPYLEPDGSLIARLEAKLGPPGSDCVIC</sequence>
<reference evidence="2" key="1">
    <citation type="submission" date="2019-01" db="EMBL/GenBank/DDBJ databases">
        <title>Draft genome sequences of three monokaryotic isolates of the white-rot basidiomycete fungus Dichomitus squalens.</title>
        <authorList>
            <consortium name="DOE Joint Genome Institute"/>
            <person name="Lopez S.C."/>
            <person name="Andreopoulos B."/>
            <person name="Pangilinan J."/>
            <person name="Lipzen A."/>
            <person name="Riley R."/>
            <person name="Ahrendt S."/>
            <person name="Ng V."/>
            <person name="Barry K."/>
            <person name="Daum C."/>
            <person name="Grigoriev I.V."/>
            <person name="Hilden K.S."/>
            <person name="Makela M.R."/>
            <person name="de Vries R.P."/>
        </authorList>
    </citation>
    <scope>NUCLEOTIDE SEQUENCE [LARGE SCALE GENOMIC DNA]</scope>
    <source>
        <strain evidence="2">OM18370.1</strain>
    </source>
</reference>